<evidence type="ECO:0000259" key="7">
    <source>
        <dbReference type="Pfam" id="PF00266"/>
    </source>
</evidence>
<proteinExistence type="inferred from homology"/>
<dbReference type="Gene3D" id="3.90.1150.10">
    <property type="entry name" value="Aspartate Aminotransferase, domain 1"/>
    <property type="match status" value="1"/>
</dbReference>
<feature type="domain" description="Aminotransferase class V" evidence="7">
    <location>
        <begin position="24"/>
        <end position="393"/>
    </location>
</feature>
<dbReference type="InterPro" id="IPR015421">
    <property type="entry name" value="PyrdxlP-dep_Trfase_major"/>
</dbReference>
<evidence type="ECO:0000256" key="5">
    <source>
        <dbReference type="ARBA" id="ARBA00022898"/>
    </source>
</evidence>
<comment type="caution">
    <text evidence="8">The sequence shown here is derived from an EMBL/GenBank/DDBJ whole genome shotgun (WGS) entry which is preliminary data.</text>
</comment>
<dbReference type="InterPro" id="IPR010970">
    <property type="entry name" value="Cys_dSase_SufS"/>
</dbReference>
<name>A0A644URN0_9ZZZZ</name>
<dbReference type="InterPro" id="IPR015422">
    <property type="entry name" value="PyrdxlP-dep_Trfase_small"/>
</dbReference>
<dbReference type="PANTHER" id="PTHR43586:SF8">
    <property type="entry name" value="CYSTEINE DESULFURASE 1, CHLOROPLASTIC"/>
    <property type="match status" value="1"/>
</dbReference>
<keyword evidence="5" id="KW-0663">Pyridoxal phosphate</keyword>
<organism evidence="8">
    <name type="scientific">bioreactor metagenome</name>
    <dbReference type="NCBI Taxonomy" id="1076179"/>
    <lineage>
        <taxon>unclassified sequences</taxon>
        <taxon>metagenomes</taxon>
        <taxon>ecological metagenomes</taxon>
    </lineage>
</organism>
<evidence type="ECO:0000256" key="3">
    <source>
        <dbReference type="ARBA" id="ARBA00012239"/>
    </source>
</evidence>
<comment type="similarity">
    <text evidence="2">Belongs to the class-V pyridoxal-phosphate-dependent aminotransferase family. Csd subfamily.</text>
</comment>
<comment type="cofactor">
    <cofactor evidence="1">
        <name>pyridoxal 5'-phosphate</name>
        <dbReference type="ChEBI" id="CHEBI:597326"/>
    </cofactor>
</comment>
<protein>
    <recommendedName>
        <fullName evidence="3">cysteine desulfurase</fullName>
        <ecNumber evidence="3">2.8.1.7</ecNumber>
    </recommendedName>
</protein>
<gene>
    <name evidence="8" type="primary">sufS_8</name>
    <name evidence="8" type="ORF">SDC9_27382</name>
</gene>
<reference evidence="8" key="1">
    <citation type="submission" date="2019-08" db="EMBL/GenBank/DDBJ databases">
        <authorList>
            <person name="Kucharzyk K."/>
            <person name="Murdoch R.W."/>
            <person name="Higgins S."/>
            <person name="Loffler F."/>
        </authorList>
    </citation>
    <scope>NUCLEOTIDE SEQUENCE</scope>
</reference>
<dbReference type="EMBL" id="VSSQ01000150">
    <property type="protein sequence ID" value="MPL81462.1"/>
    <property type="molecule type" value="Genomic_DNA"/>
</dbReference>
<sequence length="405" mass="45699">MKTINDIRKDFPILEEKIYNKPLIYLDNAATSQKPLSVIETMNNYYLHLNSNVHRGVHLLSQKATDEFEKTRKNIQNFIGAKHSQEIIFTRGTTESINLVASSFCQEFVKEGDEIIVSEMEHHSNIVPWQLAQVKYKFKIRVLPFKDSGELDIETFKTLLNSKTKLVALTHVSNALGVVNPIKEVIELAHKKDIPVLIDGAQGVPHFKVNVEDLDCDFYAFSAHKLYGPMGIGVLYGKKKYLDAMPPYHGGGEMIKEVSFEGTTFNDLPFKFEAGTPSVADVLGFNAAIEYINDIGFDFIEKHEEFLMQYTTEKLLSLDDITIYGTTPHKAGAISFNLKDVHPFDVGTLLDQMGIAIRTGHHCAQTVMKHYNIVGTARVSFGIYTSKEEIDIFIEGLKRTKTMLL</sequence>
<dbReference type="GO" id="GO:0031071">
    <property type="term" value="F:cysteine desulfurase activity"/>
    <property type="evidence" value="ECO:0007669"/>
    <property type="project" value="UniProtKB-EC"/>
</dbReference>
<evidence type="ECO:0000256" key="4">
    <source>
        <dbReference type="ARBA" id="ARBA00022679"/>
    </source>
</evidence>
<dbReference type="PANTHER" id="PTHR43586">
    <property type="entry name" value="CYSTEINE DESULFURASE"/>
    <property type="match status" value="1"/>
</dbReference>
<dbReference type="SUPFAM" id="SSF53383">
    <property type="entry name" value="PLP-dependent transferases"/>
    <property type="match status" value="1"/>
</dbReference>
<evidence type="ECO:0000256" key="2">
    <source>
        <dbReference type="ARBA" id="ARBA00010447"/>
    </source>
</evidence>
<dbReference type="NCBIfam" id="TIGR01979">
    <property type="entry name" value="sufS"/>
    <property type="match status" value="1"/>
</dbReference>
<accession>A0A644URN0</accession>
<comment type="catalytic activity">
    <reaction evidence="6">
        <text>(sulfur carrier)-H + L-cysteine = (sulfur carrier)-SH + L-alanine</text>
        <dbReference type="Rhea" id="RHEA:43892"/>
        <dbReference type="Rhea" id="RHEA-COMP:14737"/>
        <dbReference type="Rhea" id="RHEA-COMP:14739"/>
        <dbReference type="ChEBI" id="CHEBI:29917"/>
        <dbReference type="ChEBI" id="CHEBI:35235"/>
        <dbReference type="ChEBI" id="CHEBI:57972"/>
        <dbReference type="ChEBI" id="CHEBI:64428"/>
        <dbReference type="EC" id="2.8.1.7"/>
    </reaction>
</comment>
<dbReference type="EC" id="2.8.1.7" evidence="3"/>
<dbReference type="PROSITE" id="PS00595">
    <property type="entry name" value="AA_TRANSFER_CLASS_5"/>
    <property type="match status" value="1"/>
</dbReference>
<dbReference type="GO" id="GO:0006534">
    <property type="term" value="P:cysteine metabolic process"/>
    <property type="evidence" value="ECO:0007669"/>
    <property type="project" value="InterPro"/>
</dbReference>
<dbReference type="GO" id="GO:0030170">
    <property type="term" value="F:pyridoxal phosphate binding"/>
    <property type="evidence" value="ECO:0007669"/>
    <property type="project" value="InterPro"/>
</dbReference>
<dbReference type="InterPro" id="IPR000192">
    <property type="entry name" value="Aminotrans_V_dom"/>
</dbReference>
<dbReference type="CDD" id="cd06453">
    <property type="entry name" value="SufS_like"/>
    <property type="match status" value="1"/>
</dbReference>
<dbReference type="InterPro" id="IPR016454">
    <property type="entry name" value="Cysteine_dSase"/>
</dbReference>
<keyword evidence="4 8" id="KW-0808">Transferase</keyword>
<dbReference type="InterPro" id="IPR020578">
    <property type="entry name" value="Aminotrans_V_PyrdxlP_BS"/>
</dbReference>
<dbReference type="PIRSF" id="PIRSF005572">
    <property type="entry name" value="NifS"/>
    <property type="match status" value="1"/>
</dbReference>
<evidence type="ECO:0000256" key="6">
    <source>
        <dbReference type="ARBA" id="ARBA00050776"/>
    </source>
</evidence>
<dbReference type="AlphaFoldDB" id="A0A644URN0"/>
<evidence type="ECO:0000256" key="1">
    <source>
        <dbReference type="ARBA" id="ARBA00001933"/>
    </source>
</evidence>
<evidence type="ECO:0000313" key="8">
    <source>
        <dbReference type="EMBL" id="MPL81462.1"/>
    </source>
</evidence>
<dbReference type="Pfam" id="PF00266">
    <property type="entry name" value="Aminotran_5"/>
    <property type="match status" value="1"/>
</dbReference>
<dbReference type="InterPro" id="IPR015424">
    <property type="entry name" value="PyrdxlP-dep_Trfase"/>
</dbReference>
<dbReference type="Gene3D" id="3.40.640.10">
    <property type="entry name" value="Type I PLP-dependent aspartate aminotransferase-like (Major domain)"/>
    <property type="match status" value="1"/>
</dbReference>